<dbReference type="Proteomes" id="UP000196435">
    <property type="component" value="Unassembled WGS sequence"/>
</dbReference>
<gene>
    <name evidence="1" type="ORF">XIS1_650024</name>
</gene>
<accession>A0A1N6N076</accession>
<evidence type="ECO:0000313" key="1">
    <source>
        <dbReference type="EMBL" id="SIP74465.1"/>
    </source>
</evidence>
<name>A0A1N6N076_9GAMM</name>
<proteinExistence type="predicted"/>
<organism evidence="1 2">
    <name type="scientific">Xenorhabdus innexi</name>
    <dbReference type="NCBI Taxonomy" id="290109"/>
    <lineage>
        <taxon>Bacteria</taxon>
        <taxon>Pseudomonadati</taxon>
        <taxon>Pseudomonadota</taxon>
        <taxon>Gammaproteobacteria</taxon>
        <taxon>Enterobacterales</taxon>
        <taxon>Morganellaceae</taxon>
        <taxon>Xenorhabdus</taxon>
    </lineage>
</organism>
<reference evidence="2" key="1">
    <citation type="submission" date="2016-12" db="EMBL/GenBank/DDBJ databases">
        <authorList>
            <person name="Gaudriault S."/>
        </authorList>
    </citation>
    <scope>NUCLEOTIDE SEQUENCE [LARGE SCALE GENOMIC DNA]</scope>
    <source>
        <strain evidence="2">HGB1681 (deposited as PTA-6826 in the American Type Culture Collection)</strain>
    </source>
</reference>
<evidence type="ECO:0000313" key="2">
    <source>
        <dbReference type="Proteomes" id="UP000196435"/>
    </source>
</evidence>
<sequence>MRANSNYKQTILFKCDFVENNFESRSQFALFRIMYRKKVTV</sequence>
<dbReference type="EMBL" id="FTLG01000209">
    <property type="protein sequence ID" value="SIP74465.1"/>
    <property type="molecule type" value="Genomic_DNA"/>
</dbReference>
<dbReference type="AlphaFoldDB" id="A0A1N6N076"/>
<protein>
    <submittedName>
        <fullName evidence="1">Uncharacterized protein</fullName>
    </submittedName>
</protein>